<feature type="compositionally biased region" description="Gly residues" evidence="1">
    <location>
        <begin position="112"/>
        <end position="128"/>
    </location>
</feature>
<dbReference type="PANTHER" id="PTHR35483">
    <property type="entry name" value="NUCLEUSENVELOPE PROTEIN"/>
    <property type="match status" value="1"/>
</dbReference>
<reference evidence="2" key="1">
    <citation type="submission" date="2019-10" db="EMBL/GenBank/DDBJ databases">
        <authorList>
            <person name="Zhang R."/>
            <person name="Pan Y."/>
            <person name="Wang J."/>
            <person name="Ma R."/>
            <person name="Yu S."/>
        </authorList>
    </citation>
    <scope>NUCLEOTIDE SEQUENCE</scope>
    <source>
        <strain evidence="2">LA-IB0</strain>
        <tissue evidence="2">Leaf</tissue>
    </source>
</reference>
<organism evidence="2 3">
    <name type="scientific">Buddleja alternifolia</name>
    <dbReference type="NCBI Taxonomy" id="168488"/>
    <lineage>
        <taxon>Eukaryota</taxon>
        <taxon>Viridiplantae</taxon>
        <taxon>Streptophyta</taxon>
        <taxon>Embryophyta</taxon>
        <taxon>Tracheophyta</taxon>
        <taxon>Spermatophyta</taxon>
        <taxon>Magnoliopsida</taxon>
        <taxon>eudicotyledons</taxon>
        <taxon>Gunneridae</taxon>
        <taxon>Pentapetalae</taxon>
        <taxon>asterids</taxon>
        <taxon>lamiids</taxon>
        <taxon>Lamiales</taxon>
        <taxon>Scrophulariaceae</taxon>
        <taxon>Buddlejeae</taxon>
        <taxon>Buddleja</taxon>
    </lineage>
</organism>
<keyword evidence="3" id="KW-1185">Reference proteome</keyword>
<evidence type="ECO:0000256" key="1">
    <source>
        <dbReference type="SAM" id="MobiDB-lite"/>
    </source>
</evidence>
<protein>
    <submittedName>
        <fullName evidence="2">Uncharacterized protein</fullName>
    </submittedName>
</protein>
<sequence length="245" mass="27166">MSCIHITACQLACLPSALPAQTSQLNKASACTSAYLGTKLPKISSMKLSSATSKYKQCAIVCLFGGKGKSGNGNEASPWDALGKAMGNFKKDPSIEDVLKQQIQKQEYYDDGGSGGKPPGGGGLGGGGFGEAEDESLSGMWNEFSQVILATFGFVFLYIYIIEGEEITVIAKDFLKFLFKRQKSIRLTRLMNQWKSFFERMKEKEDYDPYWLEREIINTPTLYDNPAKYRYIIDALESRSDSDDD</sequence>
<name>A0AAV6XRZ2_9LAMI</name>
<dbReference type="AlphaFoldDB" id="A0AAV6XRZ2"/>
<accession>A0AAV6XRZ2</accession>
<proteinExistence type="predicted"/>
<comment type="caution">
    <text evidence="2">The sequence shown here is derived from an EMBL/GenBank/DDBJ whole genome shotgun (WGS) entry which is preliminary data.</text>
</comment>
<gene>
    <name evidence="2" type="ORF">BUALT_Bualt03G0027500</name>
</gene>
<feature type="region of interest" description="Disordered" evidence="1">
    <location>
        <begin position="109"/>
        <end position="128"/>
    </location>
</feature>
<dbReference type="PANTHER" id="PTHR35483:SF1">
    <property type="entry name" value="GLYCINE-RICH PROTEIN-RELATED"/>
    <property type="match status" value="1"/>
</dbReference>
<dbReference type="Proteomes" id="UP000826271">
    <property type="component" value="Unassembled WGS sequence"/>
</dbReference>
<dbReference type="EMBL" id="WHWC01000003">
    <property type="protein sequence ID" value="KAG8385299.1"/>
    <property type="molecule type" value="Genomic_DNA"/>
</dbReference>
<dbReference type="GO" id="GO:0009507">
    <property type="term" value="C:chloroplast"/>
    <property type="evidence" value="ECO:0007669"/>
    <property type="project" value="TreeGrafter"/>
</dbReference>
<evidence type="ECO:0000313" key="2">
    <source>
        <dbReference type="EMBL" id="KAG8385299.1"/>
    </source>
</evidence>
<evidence type="ECO:0000313" key="3">
    <source>
        <dbReference type="Proteomes" id="UP000826271"/>
    </source>
</evidence>